<evidence type="ECO:0000256" key="4">
    <source>
        <dbReference type="ARBA" id="ARBA00022692"/>
    </source>
</evidence>
<dbReference type="Gene3D" id="1.10.3730.20">
    <property type="match status" value="1"/>
</dbReference>
<organism evidence="10 11">
    <name type="scientific">Prevotella amnii DNF00058</name>
    <dbReference type="NCBI Taxonomy" id="1401066"/>
    <lineage>
        <taxon>Bacteria</taxon>
        <taxon>Pseudomonadati</taxon>
        <taxon>Bacteroidota</taxon>
        <taxon>Bacteroidia</taxon>
        <taxon>Bacteroidales</taxon>
        <taxon>Prevotellaceae</taxon>
        <taxon>Prevotella</taxon>
    </lineage>
</organism>
<dbReference type="Pfam" id="PF00893">
    <property type="entry name" value="Multi_Drug_Res"/>
    <property type="match status" value="1"/>
</dbReference>
<keyword evidence="3" id="KW-1003">Cell membrane</keyword>
<evidence type="ECO:0000256" key="1">
    <source>
        <dbReference type="ARBA" id="ARBA00004651"/>
    </source>
</evidence>
<dbReference type="Proteomes" id="UP000029614">
    <property type="component" value="Unassembled WGS sequence"/>
</dbReference>
<keyword evidence="5 9" id="KW-1133">Transmembrane helix</keyword>
<name>A0A096AS59_9BACT</name>
<dbReference type="InterPro" id="IPR000390">
    <property type="entry name" value="Small_drug/metabolite_transptr"/>
</dbReference>
<evidence type="ECO:0000256" key="8">
    <source>
        <dbReference type="RuleBase" id="RU003942"/>
    </source>
</evidence>
<evidence type="ECO:0000313" key="11">
    <source>
        <dbReference type="Proteomes" id="UP000029614"/>
    </source>
</evidence>
<dbReference type="EMBL" id="JRNU01000101">
    <property type="protein sequence ID" value="KGF49908.1"/>
    <property type="molecule type" value="Genomic_DNA"/>
</dbReference>
<dbReference type="OrthoDB" id="21828at2"/>
<dbReference type="RefSeq" id="WP_081942298.1">
    <property type="nucleotide sequence ID" value="NZ_JRNU01000101.1"/>
</dbReference>
<dbReference type="GO" id="GO:1990961">
    <property type="term" value="P:xenobiotic detoxification by transmembrane export across the plasma membrane"/>
    <property type="evidence" value="ECO:0007669"/>
    <property type="project" value="UniProtKB-ARBA"/>
</dbReference>
<reference evidence="10 11" key="1">
    <citation type="submission" date="2014-07" db="EMBL/GenBank/DDBJ databases">
        <authorList>
            <person name="McCorrison J."/>
            <person name="Sanka R."/>
            <person name="Torralba M."/>
            <person name="Gillis M."/>
            <person name="Haft D.H."/>
            <person name="Methe B."/>
            <person name="Sutton G."/>
            <person name="Nelson K.E."/>
        </authorList>
    </citation>
    <scope>NUCLEOTIDE SEQUENCE [LARGE SCALE GENOMIC DNA]</scope>
    <source>
        <strain evidence="10 11">DNF00058</strain>
    </source>
</reference>
<dbReference type="AlphaFoldDB" id="A0A096AS59"/>
<dbReference type="FunFam" id="1.10.3730.20:FF:000001">
    <property type="entry name" value="Quaternary ammonium compound resistance transporter SugE"/>
    <property type="match status" value="1"/>
</dbReference>
<evidence type="ECO:0000256" key="7">
    <source>
        <dbReference type="ARBA" id="ARBA00038032"/>
    </source>
</evidence>
<comment type="subcellular location">
    <subcellularLocation>
        <location evidence="1 8">Cell membrane</location>
        <topology evidence="1 8">Multi-pass membrane protein</topology>
    </subcellularLocation>
</comment>
<accession>A0A096AS59</accession>
<keyword evidence="2" id="KW-0813">Transport</keyword>
<protein>
    <submittedName>
        <fullName evidence="10">Quaternary ammonium transporter</fullName>
    </submittedName>
</protein>
<dbReference type="SUPFAM" id="SSF103481">
    <property type="entry name" value="Multidrug resistance efflux transporter EmrE"/>
    <property type="match status" value="1"/>
</dbReference>
<dbReference type="InterPro" id="IPR037185">
    <property type="entry name" value="EmrE-like"/>
</dbReference>
<keyword evidence="4 8" id="KW-0812">Transmembrane</keyword>
<feature type="transmembrane region" description="Helical" evidence="9">
    <location>
        <begin position="84"/>
        <end position="103"/>
    </location>
</feature>
<keyword evidence="6 9" id="KW-0472">Membrane</keyword>
<evidence type="ECO:0000256" key="9">
    <source>
        <dbReference type="SAM" id="Phobius"/>
    </source>
</evidence>
<dbReference type="InterPro" id="IPR045324">
    <property type="entry name" value="Small_multidrug_res"/>
</dbReference>
<sequence length="107" mass="11750">MAYLFLMLSIVLETIGTVCIKVSDGFTKPWLVLGTCVSYMACFYFLSLSLKTIPLGIVYSTWAGLGLVLVNAISIICFKQHFDLMTIFGVTLILVGVVVLNFFSSAH</sequence>
<gene>
    <name evidence="10" type="ORF">HMPREF9302_10495</name>
</gene>
<dbReference type="PANTHER" id="PTHR30561">
    <property type="entry name" value="SMR FAMILY PROTON-DEPENDENT DRUG EFFLUX TRANSPORTER SUGE"/>
    <property type="match status" value="1"/>
</dbReference>
<dbReference type="GO" id="GO:0022857">
    <property type="term" value="F:transmembrane transporter activity"/>
    <property type="evidence" value="ECO:0007669"/>
    <property type="project" value="InterPro"/>
</dbReference>
<evidence type="ECO:0000256" key="6">
    <source>
        <dbReference type="ARBA" id="ARBA00023136"/>
    </source>
</evidence>
<evidence type="ECO:0000313" key="10">
    <source>
        <dbReference type="EMBL" id="KGF49908.1"/>
    </source>
</evidence>
<comment type="similarity">
    <text evidence="7 8">Belongs to the drug/metabolite transporter (DMT) superfamily. Small multidrug resistance (SMR) (TC 2.A.7.1) family.</text>
</comment>
<evidence type="ECO:0000256" key="2">
    <source>
        <dbReference type="ARBA" id="ARBA00022448"/>
    </source>
</evidence>
<dbReference type="PANTHER" id="PTHR30561:SF1">
    <property type="entry name" value="MULTIDRUG TRANSPORTER EMRE"/>
    <property type="match status" value="1"/>
</dbReference>
<evidence type="ECO:0000256" key="5">
    <source>
        <dbReference type="ARBA" id="ARBA00022989"/>
    </source>
</evidence>
<proteinExistence type="inferred from homology"/>
<keyword evidence="11" id="KW-1185">Reference proteome</keyword>
<feature type="transmembrane region" description="Helical" evidence="9">
    <location>
        <begin position="57"/>
        <end position="78"/>
    </location>
</feature>
<evidence type="ECO:0000256" key="3">
    <source>
        <dbReference type="ARBA" id="ARBA00022475"/>
    </source>
</evidence>
<dbReference type="GO" id="GO:0005886">
    <property type="term" value="C:plasma membrane"/>
    <property type="evidence" value="ECO:0007669"/>
    <property type="project" value="UniProtKB-SubCell"/>
</dbReference>
<comment type="caution">
    <text evidence="10">The sequence shown here is derived from an EMBL/GenBank/DDBJ whole genome shotgun (WGS) entry which is preliminary data.</text>
</comment>
<feature type="transmembrane region" description="Helical" evidence="9">
    <location>
        <begin position="30"/>
        <end position="50"/>
    </location>
</feature>